<dbReference type="PANTHER" id="PTHR45786">
    <property type="entry name" value="DNA BINDING PROTEIN-LIKE"/>
    <property type="match status" value="1"/>
</dbReference>
<name>A0AAV3Q4S5_LITER</name>
<accession>A0AAV3Q4S5</accession>
<comment type="caution">
    <text evidence="2">The sequence shown here is derived from an EMBL/GenBank/DDBJ whole genome shotgun (WGS) entry which is preliminary data.</text>
</comment>
<evidence type="ECO:0000313" key="2">
    <source>
        <dbReference type="EMBL" id="GAA0158935.1"/>
    </source>
</evidence>
<proteinExistence type="predicted"/>
<feature type="compositionally biased region" description="Polar residues" evidence="1">
    <location>
        <begin position="142"/>
        <end position="153"/>
    </location>
</feature>
<gene>
    <name evidence="2" type="ORF">LIER_15838</name>
</gene>
<dbReference type="AlphaFoldDB" id="A0AAV3Q4S5"/>
<feature type="compositionally biased region" description="Basic and acidic residues" evidence="1">
    <location>
        <begin position="101"/>
        <end position="124"/>
    </location>
</feature>
<dbReference type="EMBL" id="BAABME010003475">
    <property type="protein sequence ID" value="GAA0158935.1"/>
    <property type="molecule type" value="Genomic_DNA"/>
</dbReference>
<dbReference type="PANTHER" id="PTHR45786:SF74">
    <property type="entry name" value="ATP-DEPENDENT DNA HELICASE"/>
    <property type="match status" value="1"/>
</dbReference>
<reference evidence="2 3" key="1">
    <citation type="submission" date="2024-01" db="EMBL/GenBank/DDBJ databases">
        <title>The complete chloroplast genome sequence of Lithospermum erythrorhizon: insights into the phylogenetic relationship among Boraginaceae species and the maternal lineages of purple gromwells.</title>
        <authorList>
            <person name="Okada T."/>
            <person name="Watanabe K."/>
        </authorList>
    </citation>
    <scope>NUCLEOTIDE SEQUENCE [LARGE SCALE GENOMIC DNA]</scope>
</reference>
<dbReference type="Proteomes" id="UP001454036">
    <property type="component" value="Unassembled WGS sequence"/>
</dbReference>
<feature type="compositionally biased region" description="Polar residues" evidence="1">
    <location>
        <begin position="125"/>
        <end position="135"/>
    </location>
</feature>
<evidence type="ECO:0000313" key="3">
    <source>
        <dbReference type="Proteomes" id="UP001454036"/>
    </source>
</evidence>
<evidence type="ECO:0000256" key="1">
    <source>
        <dbReference type="SAM" id="MobiDB-lite"/>
    </source>
</evidence>
<organism evidence="2 3">
    <name type="scientific">Lithospermum erythrorhizon</name>
    <name type="common">Purple gromwell</name>
    <name type="synonym">Lithospermum officinale var. erythrorhizon</name>
    <dbReference type="NCBI Taxonomy" id="34254"/>
    <lineage>
        <taxon>Eukaryota</taxon>
        <taxon>Viridiplantae</taxon>
        <taxon>Streptophyta</taxon>
        <taxon>Embryophyta</taxon>
        <taxon>Tracheophyta</taxon>
        <taxon>Spermatophyta</taxon>
        <taxon>Magnoliopsida</taxon>
        <taxon>eudicotyledons</taxon>
        <taxon>Gunneridae</taxon>
        <taxon>Pentapetalae</taxon>
        <taxon>asterids</taxon>
        <taxon>lamiids</taxon>
        <taxon>Boraginales</taxon>
        <taxon>Boraginaceae</taxon>
        <taxon>Boraginoideae</taxon>
        <taxon>Lithospermeae</taxon>
        <taxon>Lithospermum</taxon>
    </lineage>
</organism>
<feature type="region of interest" description="Disordered" evidence="1">
    <location>
        <begin position="101"/>
        <end position="154"/>
    </location>
</feature>
<protein>
    <submittedName>
        <fullName evidence="2">Uncharacterized protein</fullName>
    </submittedName>
</protein>
<sequence>MQDVHLHISKDVNLDQRVYNSLTTDQVAAIWVEGNNSHIPNQRQIVVHCHSGYTHRIQHYYGCYDPLQYPLLCPSGEIGWQQKISKISVKSGATRIRTSPDKIYDSHDAAQDIHESGSSSRHDQTSLQKQIVNQGQKDDANDSVQSPFHQSPPQKYLNKNKKVCVVCFLRI</sequence>
<keyword evidence="3" id="KW-1185">Reference proteome</keyword>